<evidence type="ECO:0000256" key="1">
    <source>
        <dbReference type="ARBA" id="ARBA00023015"/>
    </source>
</evidence>
<dbReference type="RefSeq" id="WP_349227471.1">
    <property type="nucleotide sequence ID" value="NZ_JBBNOP010000006.1"/>
</dbReference>
<feature type="transmembrane region" description="Helical" evidence="4">
    <location>
        <begin position="334"/>
        <end position="351"/>
    </location>
</feature>
<feature type="transmembrane region" description="Helical" evidence="4">
    <location>
        <begin position="134"/>
        <end position="155"/>
    </location>
</feature>
<evidence type="ECO:0000256" key="2">
    <source>
        <dbReference type="ARBA" id="ARBA00023125"/>
    </source>
</evidence>
<feature type="transmembrane region" description="Helical" evidence="4">
    <location>
        <begin position="382"/>
        <end position="400"/>
    </location>
</feature>
<dbReference type="PANTHER" id="PTHR44688:SF16">
    <property type="entry name" value="DNA-BINDING TRANSCRIPTIONAL ACTIVATOR DEVR_DOSR"/>
    <property type="match status" value="1"/>
</dbReference>
<dbReference type="CDD" id="cd06170">
    <property type="entry name" value="LuxR_C_like"/>
    <property type="match status" value="1"/>
</dbReference>
<feature type="transmembrane region" description="Helical" evidence="4">
    <location>
        <begin position="230"/>
        <end position="253"/>
    </location>
</feature>
<dbReference type="SMART" id="SM00421">
    <property type="entry name" value="HTH_LUXR"/>
    <property type="match status" value="1"/>
</dbReference>
<keyword evidence="4" id="KW-1133">Transmembrane helix</keyword>
<feature type="transmembrane region" description="Helical" evidence="4">
    <location>
        <begin position="297"/>
        <end position="314"/>
    </location>
</feature>
<keyword evidence="3" id="KW-0804">Transcription</keyword>
<dbReference type="Gene3D" id="1.10.10.10">
    <property type="entry name" value="Winged helix-like DNA-binding domain superfamily/Winged helix DNA-binding domain"/>
    <property type="match status" value="1"/>
</dbReference>
<dbReference type="InterPro" id="IPR000792">
    <property type="entry name" value="Tscrpt_reg_LuxR_C"/>
</dbReference>
<organism evidence="6 7">
    <name type="scientific">Raoultibacter massiliensis</name>
    <dbReference type="NCBI Taxonomy" id="1852371"/>
    <lineage>
        <taxon>Bacteria</taxon>
        <taxon>Bacillati</taxon>
        <taxon>Actinomycetota</taxon>
        <taxon>Coriobacteriia</taxon>
        <taxon>Eggerthellales</taxon>
        <taxon>Eggerthellaceae</taxon>
        <taxon>Raoultibacter</taxon>
    </lineage>
</organism>
<keyword evidence="4" id="KW-0472">Membrane</keyword>
<dbReference type="PANTHER" id="PTHR44688">
    <property type="entry name" value="DNA-BINDING TRANSCRIPTIONAL ACTIVATOR DEVR_DOSR"/>
    <property type="match status" value="1"/>
</dbReference>
<keyword evidence="7" id="KW-1185">Reference proteome</keyword>
<comment type="caution">
    <text evidence="6">The sequence shown here is derived from an EMBL/GenBank/DDBJ whole genome shotgun (WGS) entry which is preliminary data.</text>
</comment>
<evidence type="ECO:0000256" key="3">
    <source>
        <dbReference type="ARBA" id="ARBA00023163"/>
    </source>
</evidence>
<feature type="transmembrane region" description="Helical" evidence="4">
    <location>
        <begin position="76"/>
        <end position="94"/>
    </location>
</feature>
<feature type="transmembrane region" description="Helical" evidence="4">
    <location>
        <begin position="44"/>
        <end position="64"/>
    </location>
</feature>
<sequence length="534" mass="57043">MVSSHRINRCALLSTLGLSVNLIWCTLAGHAAGFSSTPEELGLFANSRLFFLLGILLVGAAFAVAPRSLREHDRPLAYILPLASSFGTACFALAARQNLFPPGVLAIAGLIAFGMGYFWIVARYNLLLARTQSFSRATWCIVFALAIEALVLPLFESLVPSVWQIVTAIALPIVSALLFGGARKAAITSSSEELESDAYADGHGETAQPSLPAQPRRRSLVRNPSARRSLAVLVISVSLLLATVRSFSAIGLWGESPSTGSDLLAGLAFWAASSLLLGLFAFAALVKTSHWNLKTRFQPAILVVICGLFLVAAQQSPADTASPVVNELMRLDDSCAHVLFWMVVIAAIDALPQPSYRVMGAAAIAYAACSMVWVFLLGSGTVVNGVIVLVIVYALTVAAMHSEWFGTDREETATEALFSAETAVAQRISSADTDDGISGANGSASLSGRQVSQIITSRCQTLAVEKRLSPRETEIFILLAQGRTRTLIQEELVLAENTVKTHITHIYGKLGVNNRQDMMDLVLGSTSKNHEAAL</sequence>
<dbReference type="Proteomes" id="UP001487305">
    <property type="component" value="Unassembled WGS sequence"/>
</dbReference>
<dbReference type="PRINTS" id="PR00038">
    <property type="entry name" value="HTHLUXR"/>
</dbReference>
<keyword evidence="2" id="KW-0238">DNA-binding</keyword>
<accession>A0ABV1JE43</accession>
<name>A0ABV1JE43_9ACTN</name>
<feature type="transmembrane region" description="Helical" evidence="4">
    <location>
        <begin position="161"/>
        <end position="180"/>
    </location>
</feature>
<evidence type="ECO:0000313" key="6">
    <source>
        <dbReference type="EMBL" id="MEQ3363033.1"/>
    </source>
</evidence>
<gene>
    <name evidence="6" type="ORF">AAA083_08600</name>
</gene>
<evidence type="ECO:0000259" key="5">
    <source>
        <dbReference type="PROSITE" id="PS50043"/>
    </source>
</evidence>
<keyword evidence="1" id="KW-0805">Transcription regulation</keyword>
<reference evidence="6 7" key="1">
    <citation type="submission" date="2024-04" db="EMBL/GenBank/DDBJ databases">
        <title>Human intestinal bacterial collection.</title>
        <authorList>
            <person name="Pauvert C."/>
            <person name="Hitch T.C.A."/>
            <person name="Clavel T."/>
        </authorList>
    </citation>
    <scope>NUCLEOTIDE SEQUENCE [LARGE SCALE GENOMIC DNA]</scope>
    <source>
        <strain evidence="6 7">CLA-KB-H42</strain>
    </source>
</reference>
<protein>
    <submittedName>
        <fullName evidence="6">Helix-turn-helix transcriptional regulator</fullName>
    </submittedName>
</protein>
<dbReference type="Pfam" id="PF00196">
    <property type="entry name" value="GerE"/>
    <property type="match status" value="1"/>
</dbReference>
<keyword evidence="4" id="KW-0812">Transmembrane</keyword>
<evidence type="ECO:0000256" key="4">
    <source>
        <dbReference type="SAM" id="Phobius"/>
    </source>
</evidence>
<feature type="transmembrane region" description="Helical" evidence="4">
    <location>
        <begin position="100"/>
        <end position="122"/>
    </location>
</feature>
<dbReference type="InterPro" id="IPR016032">
    <property type="entry name" value="Sig_transdc_resp-reg_C-effctor"/>
</dbReference>
<feature type="domain" description="HTH luxR-type" evidence="5">
    <location>
        <begin position="461"/>
        <end position="526"/>
    </location>
</feature>
<dbReference type="EMBL" id="JBBNOP010000006">
    <property type="protein sequence ID" value="MEQ3363033.1"/>
    <property type="molecule type" value="Genomic_DNA"/>
</dbReference>
<feature type="transmembrane region" description="Helical" evidence="4">
    <location>
        <begin position="265"/>
        <end position="285"/>
    </location>
</feature>
<evidence type="ECO:0000313" key="7">
    <source>
        <dbReference type="Proteomes" id="UP001487305"/>
    </source>
</evidence>
<dbReference type="PROSITE" id="PS50043">
    <property type="entry name" value="HTH_LUXR_2"/>
    <property type="match status" value="1"/>
</dbReference>
<proteinExistence type="predicted"/>
<dbReference type="InterPro" id="IPR036388">
    <property type="entry name" value="WH-like_DNA-bd_sf"/>
</dbReference>
<dbReference type="SUPFAM" id="SSF46894">
    <property type="entry name" value="C-terminal effector domain of the bipartite response regulators"/>
    <property type="match status" value="1"/>
</dbReference>